<dbReference type="PANTHER" id="PTHR22904:SF523">
    <property type="entry name" value="STRESS-INDUCED-PHOSPHOPROTEIN 1"/>
    <property type="match status" value="1"/>
</dbReference>
<organism evidence="8 9">
    <name type="scientific">Prymnesium parvum</name>
    <name type="common">Toxic golden alga</name>
    <dbReference type="NCBI Taxonomy" id="97485"/>
    <lineage>
        <taxon>Eukaryota</taxon>
        <taxon>Haptista</taxon>
        <taxon>Haptophyta</taxon>
        <taxon>Prymnesiophyceae</taxon>
        <taxon>Prymnesiales</taxon>
        <taxon>Prymnesiaceae</taxon>
        <taxon>Prymnesium</taxon>
    </lineage>
</organism>
<feature type="repeat" description="TPR" evidence="5">
    <location>
        <begin position="744"/>
        <end position="777"/>
    </location>
</feature>
<gene>
    <name evidence="8" type="ORF">AB1Y20_005325</name>
</gene>
<dbReference type="Gene3D" id="3.30.70.141">
    <property type="entry name" value="Nucleoside diphosphate kinase-like domain"/>
    <property type="match status" value="1"/>
</dbReference>
<keyword evidence="9" id="KW-1185">Reference proteome</keyword>
<proteinExistence type="predicted"/>
<name>A0AB34J5M3_PRYPA</name>
<feature type="region of interest" description="Disordered" evidence="7">
    <location>
        <begin position="1"/>
        <end position="30"/>
    </location>
</feature>
<dbReference type="InterPro" id="IPR019734">
    <property type="entry name" value="TPR_rpt"/>
</dbReference>
<dbReference type="AlphaFoldDB" id="A0AB34J5M3"/>
<protein>
    <submittedName>
        <fullName evidence="8">Uncharacterized protein</fullName>
    </submittedName>
</protein>
<dbReference type="SUPFAM" id="SSF54919">
    <property type="entry name" value="Nucleoside diphosphate kinase, NDK"/>
    <property type="match status" value="2"/>
</dbReference>
<keyword evidence="2" id="KW-0963">Cytoplasm</keyword>
<feature type="repeat" description="TPR" evidence="5">
    <location>
        <begin position="792"/>
        <end position="825"/>
    </location>
</feature>
<evidence type="ECO:0000256" key="5">
    <source>
        <dbReference type="PROSITE-ProRule" id="PRU00339"/>
    </source>
</evidence>
<dbReference type="EMBL" id="JBGBPQ010000013">
    <property type="protein sequence ID" value="KAL1512051.1"/>
    <property type="molecule type" value="Genomic_DNA"/>
</dbReference>
<evidence type="ECO:0000256" key="1">
    <source>
        <dbReference type="ARBA" id="ARBA00004496"/>
    </source>
</evidence>
<feature type="repeat" description="TPR" evidence="5">
    <location>
        <begin position="493"/>
        <end position="526"/>
    </location>
</feature>
<accession>A0AB34J5M3</accession>
<dbReference type="InterPro" id="IPR011990">
    <property type="entry name" value="TPR-like_helical_dom_sf"/>
</dbReference>
<dbReference type="Pfam" id="PF13181">
    <property type="entry name" value="TPR_8"/>
    <property type="match status" value="2"/>
</dbReference>
<dbReference type="InterPro" id="IPR036850">
    <property type="entry name" value="NDK-like_dom_sf"/>
</dbReference>
<reference evidence="8 9" key="1">
    <citation type="journal article" date="2024" name="Science">
        <title>Giant polyketide synthase enzymes in the biosynthesis of giant marine polyether toxins.</title>
        <authorList>
            <person name="Fallon T.R."/>
            <person name="Shende V.V."/>
            <person name="Wierzbicki I.H."/>
            <person name="Pendleton A.L."/>
            <person name="Watervoot N.F."/>
            <person name="Auber R.P."/>
            <person name="Gonzalez D.J."/>
            <person name="Wisecaver J.H."/>
            <person name="Moore B.S."/>
        </authorList>
    </citation>
    <scope>NUCLEOTIDE SEQUENCE [LARGE SCALE GENOMIC DNA]</scope>
    <source>
        <strain evidence="8 9">12B1</strain>
    </source>
</reference>
<dbReference type="Gene3D" id="1.25.40.10">
    <property type="entry name" value="Tetratricopeptide repeat domain"/>
    <property type="match status" value="4"/>
</dbReference>
<dbReference type="GO" id="GO:0051879">
    <property type="term" value="F:Hsp90 protein binding"/>
    <property type="evidence" value="ECO:0007669"/>
    <property type="project" value="TreeGrafter"/>
</dbReference>
<dbReference type="PANTHER" id="PTHR22904">
    <property type="entry name" value="TPR REPEAT CONTAINING PROTEIN"/>
    <property type="match status" value="1"/>
</dbReference>
<evidence type="ECO:0000256" key="4">
    <source>
        <dbReference type="ARBA" id="ARBA00022803"/>
    </source>
</evidence>
<feature type="repeat" description="TPR" evidence="5">
    <location>
        <begin position="550"/>
        <end position="583"/>
    </location>
</feature>
<evidence type="ECO:0000256" key="6">
    <source>
        <dbReference type="SAM" id="Coils"/>
    </source>
</evidence>
<dbReference type="SMART" id="SM00028">
    <property type="entry name" value="TPR"/>
    <property type="match status" value="12"/>
</dbReference>
<evidence type="ECO:0000256" key="7">
    <source>
        <dbReference type="SAM" id="MobiDB-lite"/>
    </source>
</evidence>
<feature type="repeat" description="TPR" evidence="5">
    <location>
        <begin position="618"/>
        <end position="651"/>
    </location>
</feature>
<dbReference type="Proteomes" id="UP001515480">
    <property type="component" value="Unassembled WGS sequence"/>
</dbReference>
<dbReference type="PROSITE" id="PS50005">
    <property type="entry name" value="TPR"/>
    <property type="match status" value="6"/>
</dbReference>
<feature type="repeat" description="TPR" evidence="5">
    <location>
        <begin position="860"/>
        <end position="893"/>
    </location>
</feature>
<feature type="compositionally biased region" description="Basic residues" evidence="7">
    <location>
        <begin position="1"/>
        <end position="24"/>
    </location>
</feature>
<comment type="caution">
    <text evidence="8">The sequence shown here is derived from an EMBL/GenBank/DDBJ whole genome shotgun (WGS) entry which is preliminary data.</text>
</comment>
<sequence length="919" mass="102295">MDRGKRRSGHERRGKRHRGARRAARCIPPRAHPLLPASPFSPSVALSSLTIVATMPEGSDHIFVINGFYAAMRAKYTKPGASIYYYSISWNSDALSWADFRANVLGATDPDSAAEGSIRREILQRWEALGLRSRPTTGDNSVHGSASALEGLAERLNWLGSSVDDDPTGQALLRAGLKRETIKQWCKDPQVEVDGEKKSIFDTFEDLSIYETIKMAQKLGGDPFEEVAHASTNCAFLFIKPHAHTEPVKELVKSALRDMGIAILDEGMISSAEISSKKLIDSHYYAIANKASLSKPFELNPPADKLPEFTAKFGLSWSEALEKGLVYNAVDACDVLNVDSVGLENLWSITAATKELIKFAGGFYVGKLALPQKSSYSSGIPNSNSVLAELPKSLYGGIDTLALPNDYDDSEKMLLFPESVIKAAVDTLKEVAIDDFKAELYERAVKHLTVALSLDEKSHVLYSNRCTAYIALEQYDKAMEDADECVRLQPSWAKGYLRRGSVYFRMGQLEQAELVLKEGLDLDPGNDALKKELEAVMNAIAERMARQRESLEAKERAIEAFNDQNYRAAVDLLKKAIKLDPDNHIFYSNRAAAYMAMEQYDKALADADDCIRLQPNWAKGYSRRGAALFRMEKLGPARDAFEKGLELDKDNATYVKSTKQELQLVMDAISQRKEESLEFKERAIEAFNVQNFKRAEQHLSSAIELDPENHVFFSNRAAAYMAMEKFDKALKDANECVRLQPTWAKGYSRQAAAHLSLGQLPEAREACMKGLDLEPENTQVKEELRRVEIAESLALKDSATEAFKAQDYDKAVEDLSAAIALDPTNQVFFSNRSVAFTAMQMYEKALEDADECIRLQPTWAKGYSRRAAAKFHLGDLQSAKLAYSKAWDLEPTNGKTKADLEHVLSEIAGMKVVLPDRSN</sequence>
<feature type="coiled-coil region" evidence="6">
    <location>
        <begin position="526"/>
        <end position="564"/>
    </location>
</feature>
<dbReference type="SUPFAM" id="SSF48452">
    <property type="entry name" value="TPR-like"/>
    <property type="match status" value="4"/>
</dbReference>
<keyword evidence="4 5" id="KW-0802">TPR repeat</keyword>
<keyword evidence="3" id="KW-0677">Repeat</keyword>
<dbReference type="GO" id="GO:0005737">
    <property type="term" value="C:cytoplasm"/>
    <property type="evidence" value="ECO:0007669"/>
    <property type="project" value="UniProtKB-SubCell"/>
</dbReference>
<evidence type="ECO:0000313" key="9">
    <source>
        <dbReference type="Proteomes" id="UP001515480"/>
    </source>
</evidence>
<evidence type="ECO:0000313" key="8">
    <source>
        <dbReference type="EMBL" id="KAL1512051.1"/>
    </source>
</evidence>
<evidence type="ECO:0000256" key="2">
    <source>
        <dbReference type="ARBA" id="ARBA00022490"/>
    </source>
</evidence>
<comment type="subcellular location">
    <subcellularLocation>
        <location evidence="1">Cytoplasm</location>
    </subcellularLocation>
</comment>
<keyword evidence="6" id="KW-0175">Coiled coil</keyword>
<evidence type="ECO:0000256" key="3">
    <source>
        <dbReference type="ARBA" id="ARBA00022737"/>
    </source>
</evidence>
<dbReference type="Pfam" id="PF13431">
    <property type="entry name" value="TPR_17"/>
    <property type="match status" value="1"/>
</dbReference>
<dbReference type="FunFam" id="1.25.40.10:FF:000020">
    <property type="entry name" value="Stress-induced phosphoprotein 1"/>
    <property type="match status" value="1"/>
</dbReference>